<dbReference type="OrthoDB" id="5340910at2759"/>
<feature type="compositionally biased region" description="Polar residues" evidence="3">
    <location>
        <begin position="469"/>
        <end position="488"/>
    </location>
</feature>
<dbReference type="SUPFAM" id="SSF50044">
    <property type="entry name" value="SH3-domain"/>
    <property type="match status" value="3"/>
</dbReference>
<dbReference type="STRING" id="246404.A0A507EWQ6"/>
<evidence type="ECO:0000256" key="2">
    <source>
        <dbReference type="PROSITE-ProRule" id="PRU00192"/>
    </source>
</evidence>
<protein>
    <recommendedName>
        <fullName evidence="5">SH3 domain-containing protein</fullName>
    </recommendedName>
</protein>
<feature type="domain" description="SH3" evidence="5">
    <location>
        <begin position="569"/>
        <end position="628"/>
    </location>
</feature>
<accession>A0A507EWQ6</accession>
<evidence type="ECO:0000259" key="5">
    <source>
        <dbReference type="PROSITE" id="PS50002"/>
    </source>
</evidence>
<dbReference type="InterPro" id="IPR001452">
    <property type="entry name" value="SH3_domain"/>
</dbReference>
<dbReference type="SMART" id="SM00326">
    <property type="entry name" value="SH3"/>
    <property type="match status" value="3"/>
</dbReference>
<feature type="domain" description="SH3" evidence="5">
    <location>
        <begin position="369"/>
        <end position="430"/>
    </location>
</feature>
<keyword evidence="1 2" id="KW-0728">SH3 domain</keyword>
<dbReference type="EMBL" id="QEAP01000383">
    <property type="protein sequence ID" value="TPX67787.1"/>
    <property type="molecule type" value="Genomic_DNA"/>
</dbReference>
<dbReference type="InterPro" id="IPR036028">
    <property type="entry name" value="SH3-like_dom_sf"/>
</dbReference>
<dbReference type="PROSITE" id="PS50002">
    <property type="entry name" value="SH3"/>
    <property type="match status" value="2"/>
</dbReference>
<evidence type="ECO:0000313" key="6">
    <source>
        <dbReference type="EMBL" id="TPX67787.1"/>
    </source>
</evidence>
<feature type="region of interest" description="Disordered" evidence="3">
    <location>
        <begin position="466"/>
        <end position="488"/>
    </location>
</feature>
<feature type="region of interest" description="Disordered" evidence="3">
    <location>
        <begin position="499"/>
        <end position="518"/>
    </location>
</feature>
<sequence>MADVPESTSTRPDAVSVITLISKLASIESTQPSSASASISTIPILTTVSLSGTVSTAFSVAAIESIATVTQPSLPSSSQQSSSLPSVAPTSTIASVIPATTRTQPALPFVPTFSSLSSLSTPSSTASVNGAIESNSTSSVNKSPITGSMSTIIFAGVGGLGVLLLVAGVIFFRRMGKSKAEKPVPIDSFNNLDHRGNQTPPTFERNEYGEESSVELKHQQALQTRQTTRAPTPVQQQQHTAVQINNVQYPVPVPPHLVLQQQLYDPGAAAVAAATVYQEYSVSQAHFAQSQGELALMLGDIVVLMHDYNNGWAYGYNKSAMVYGTFPVACVSETHMVAAKRISTPIQADSKPQSLSVSSKTVEKELTFNVGQVYTAVASFIPDRDDEIGLCIGDKIELLHIFDDAWADGFNNSTNKDGFFPLECLNPDINLPATSDTHRSYPQRVSSDYNQAPTLKLSAKVAHDPSRASAASTVAEQHTSPPSASSNARIVAAGTRTMEVRHSLPDSSPGKSPKHPSLYSIDSVYMAKSDHLQKENDTLERNEFSKRTSSIYSAVGSRASLYTIEERKEEPLLYTVIHYFQPQLEDEIELCVRDKVRLLEEFNDGWAVVFNLETDEEGMVPLRCVERE</sequence>
<feature type="transmembrane region" description="Helical" evidence="4">
    <location>
        <begin position="152"/>
        <end position="172"/>
    </location>
</feature>
<organism evidence="6 7">
    <name type="scientific">Chytriomyces confervae</name>
    <dbReference type="NCBI Taxonomy" id="246404"/>
    <lineage>
        <taxon>Eukaryota</taxon>
        <taxon>Fungi</taxon>
        <taxon>Fungi incertae sedis</taxon>
        <taxon>Chytridiomycota</taxon>
        <taxon>Chytridiomycota incertae sedis</taxon>
        <taxon>Chytridiomycetes</taxon>
        <taxon>Chytridiales</taxon>
        <taxon>Chytriomycetaceae</taxon>
        <taxon>Chytriomyces</taxon>
    </lineage>
</organism>
<reference evidence="6 7" key="1">
    <citation type="journal article" date="2019" name="Sci. Rep.">
        <title>Comparative genomics of chytrid fungi reveal insights into the obligate biotrophic and pathogenic lifestyle of Synchytrium endobioticum.</title>
        <authorList>
            <person name="van de Vossenberg B.T.L.H."/>
            <person name="Warris S."/>
            <person name="Nguyen H.D.T."/>
            <person name="van Gent-Pelzer M.P.E."/>
            <person name="Joly D.L."/>
            <person name="van de Geest H.C."/>
            <person name="Bonants P.J.M."/>
            <person name="Smith D.S."/>
            <person name="Levesque C.A."/>
            <person name="van der Lee T.A.J."/>
        </authorList>
    </citation>
    <scope>NUCLEOTIDE SEQUENCE [LARGE SCALE GENOMIC DNA]</scope>
    <source>
        <strain evidence="6 7">CBS 675.73</strain>
    </source>
</reference>
<dbReference type="GO" id="GO:0005737">
    <property type="term" value="C:cytoplasm"/>
    <property type="evidence" value="ECO:0007669"/>
    <property type="project" value="TreeGrafter"/>
</dbReference>
<feature type="region of interest" description="Disordered" evidence="3">
    <location>
        <begin position="115"/>
        <end position="141"/>
    </location>
</feature>
<evidence type="ECO:0000256" key="1">
    <source>
        <dbReference type="ARBA" id="ARBA00022443"/>
    </source>
</evidence>
<keyword evidence="4" id="KW-1133">Transmembrane helix</keyword>
<evidence type="ECO:0000256" key="3">
    <source>
        <dbReference type="SAM" id="MobiDB-lite"/>
    </source>
</evidence>
<name>A0A507EWQ6_9FUNG</name>
<keyword evidence="7" id="KW-1185">Reference proteome</keyword>
<dbReference type="InterPro" id="IPR050384">
    <property type="entry name" value="Endophilin_SH3RF"/>
</dbReference>
<keyword evidence="4" id="KW-0812">Transmembrane</keyword>
<evidence type="ECO:0000313" key="7">
    <source>
        <dbReference type="Proteomes" id="UP000320333"/>
    </source>
</evidence>
<feature type="compositionally biased region" description="Polar residues" evidence="3">
    <location>
        <begin position="132"/>
        <end position="141"/>
    </location>
</feature>
<dbReference type="Gene3D" id="2.30.30.40">
    <property type="entry name" value="SH3 Domains"/>
    <property type="match status" value="3"/>
</dbReference>
<gene>
    <name evidence="6" type="ORF">CcCBS67573_g07408</name>
</gene>
<proteinExistence type="predicted"/>
<comment type="caution">
    <text evidence="6">The sequence shown here is derived from an EMBL/GenBank/DDBJ whole genome shotgun (WGS) entry which is preliminary data.</text>
</comment>
<evidence type="ECO:0000256" key="4">
    <source>
        <dbReference type="SAM" id="Phobius"/>
    </source>
</evidence>
<dbReference type="Proteomes" id="UP000320333">
    <property type="component" value="Unassembled WGS sequence"/>
</dbReference>
<dbReference type="PANTHER" id="PTHR14167">
    <property type="entry name" value="SH3 DOMAIN-CONTAINING"/>
    <property type="match status" value="1"/>
</dbReference>
<keyword evidence="4" id="KW-0472">Membrane</keyword>
<dbReference type="AlphaFoldDB" id="A0A507EWQ6"/>
<dbReference type="PANTHER" id="PTHR14167:SF116">
    <property type="entry name" value="CAP, ISOFORM AC"/>
    <property type="match status" value="1"/>
</dbReference>
<feature type="compositionally biased region" description="Low complexity" evidence="3">
    <location>
        <begin position="115"/>
        <end position="128"/>
    </location>
</feature>